<dbReference type="Proteomes" id="UP001175271">
    <property type="component" value="Unassembled WGS sequence"/>
</dbReference>
<keyword evidence="5" id="KW-1185">Reference proteome</keyword>
<feature type="transmembrane region" description="Helical" evidence="2">
    <location>
        <begin position="7"/>
        <end position="30"/>
    </location>
</feature>
<evidence type="ECO:0000313" key="5">
    <source>
        <dbReference type="Proteomes" id="UP001175271"/>
    </source>
</evidence>
<protein>
    <recommendedName>
        <fullName evidence="3">Nematode cuticle collagen N-terminal domain-containing protein</fullName>
    </recommendedName>
</protein>
<evidence type="ECO:0000256" key="1">
    <source>
        <dbReference type="ARBA" id="ARBA00022737"/>
    </source>
</evidence>
<organism evidence="4 5">
    <name type="scientific">Steinernema hermaphroditum</name>
    <dbReference type="NCBI Taxonomy" id="289476"/>
    <lineage>
        <taxon>Eukaryota</taxon>
        <taxon>Metazoa</taxon>
        <taxon>Ecdysozoa</taxon>
        <taxon>Nematoda</taxon>
        <taxon>Chromadorea</taxon>
        <taxon>Rhabditida</taxon>
        <taxon>Tylenchina</taxon>
        <taxon>Panagrolaimomorpha</taxon>
        <taxon>Strongyloidoidea</taxon>
        <taxon>Steinernematidae</taxon>
        <taxon>Steinernema</taxon>
    </lineage>
</organism>
<proteinExistence type="predicted"/>
<keyword evidence="2" id="KW-0812">Transmembrane</keyword>
<keyword evidence="2" id="KW-1133">Transmembrane helix</keyword>
<dbReference type="InterPro" id="IPR002486">
    <property type="entry name" value="Col_cuticle_N"/>
</dbReference>
<evidence type="ECO:0000313" key="4">
    <source>
        <dbReference type="EMBL" id="KAK0428747.1"/>
    </source>
</evidence>
<dbReference type="GO" id="GO:0042302">
    <property type="term" value="F:structural constituent of cuticle"/>
    <property type="evidence" value="ECO:0007669"/>
    <property type="project" value="InterPro"/>
</dbReference>
<dbReference type="AlphaFoldDB" id="A0AA39MC27"/>
<name>A0AA39MC27_9BILA</name>
<feature type="domain" description="Nematode cuticle collagen N-terminal" evidence="3">
    <location>
        <begin position="6"/>
        <end position="58"/>
    </location>
</feature>
<evidence type="ECO:0000256" key="2">
    <source>
        <dbReference type="SAM" id="Phobius"/>
    </source>
</evidence>
<gene>
    <name evidence="4" type="ORF">QR680_010987</name>
</gene>
<keyword evidence="1" id="KW-0677">Repeat</keyword>
<keyword evidence="2" id="KW-0472">Membrane</keyword>
<dbReference type="SMART" id="SM01088">
    <property type="entry name" value="Col_cuticle_N"/>
    <property type="match status" value="1"/>
</dbReference>
<accession>A0AA39MC27</accession>
<reference evidence="4" key="1">
    <citation type="submission" date="2023-06" db="EMBL/GenBank/DDBJ databases">
        <title>Genomic analysis of the entomopathogenic nematode Steinernema hermaphroditum.</title>
        <authorList>
            <person name="Schwarz E.M."/>
            <person name="Heppert J.K."/>
            <person name="Baniya A."/>
            <person name="Schwartz H.T."/>
            <person name="Tan C.-H."/>
            <person name="Antoshechkin I."/>
            <person name="Sternberg P.W."/>
            <person name="Goodrich-Blair H."/>
            <person name="Dillman A.R."/>
        </authorList>
    </citation>
    <scope>NUCLEOTIDE SEQUENCE</scope>
    <source>
        <strain evidence="4">PS9179</strain>
        <tissue evidence="4">Whole animal</tissue>
    </source>
</reference>
<sequence length="133" mass="14537">MSFHRTVVVFGSAASAVAIVASVIVAGILLNDVNQLYYDVVADLDEFKFYANDAWKGIMHYKQRSHGSIDFDSIFTRIRRQGYDQGGYAAPKPKCNCAAQVSGCPPGPPGPPDVQTLRDTYSNGHQISERNVV</sequence>
<dbReference type="EMBL" id="JAUCMV010000001">
    <property type="protein sequence ID" value="KAK0428747.1"/>
    <property type="molecule type" value="Genomic_DNA"/>
</dbReference>
<dbReference type="Pfam" id="PF01484">
    <property type="entry name" value="Col_cuticle_N"/>
    <property type="match status" value="1"/>
</dbReference>
<comment type="caution">
    <text evidence="4">The sequence shown here is derived from an EMBL/GenBank/DDBJ whole genome shotgun (WGS) entry which is preliminary data.</text>
</comment>
<evidence type="ECO:0000259" key="3">
    <source>
        <dbReference type="SMART" id="SM01088"/>
    </source>
</evidence>